<sequence length="94" mass="10802">MLAHDIIIRPIITEKSMQLAEDKKYTFVVAKTANKIQIRKAIEEIFGVEVEKVHTMNYRGKMKRMGRNVGRTASFKKAIVKLKDSSKTIEFFGV</sequence>
<dbReference type="Pfam" id="PF00276">
    <property type="entry name" value="Ribosomal_L23"/>
    <property type="match status" value="1"/>
</dbReference>
<dbReference type="STRING" id="546269.HMPREF0389_00845"/>
<dbReference type="InterPro" id="IPR001014">
    <property type="entry name" value="Ribosomal_uL23_CS"/>
</dbReference>
<dbReference type="RefSeq" id="WP_014262838.1">
    <property type="nucleotide sequence ID" value="NC_016630.1"/>
</dbReference>
<dbReference type="GO" id="GO:1990904">
    <property type="term" value="C:ribonucleoprotein complex"/>
    <property type="evidence" value="ECO:0007669"/>
    <property type="project" value="UniProtKB-KW"/>
</dbReference>
<dbReference type="eggNOG" id="COG0089">
    <property type="taxonomic scope" value="Bacteria"/>
</dbReference>
<dbReference type="GO" id="GO:0003735">
    <property type="term" value="F:structural constituent of ribosome"/>
    <property type="evidence" value="ECO:0007669"/>
    <property type="project" value="InterPro"/>
</dbReference>
<evidence type="ECO:0000256" key="3">
    <source>
        <dbReference type="ARBA" id="ARBA00022884"/>
    </source>
</evidence>
<evidence type="ECO:0000256" key="5">
    <source>
        <dbReference type="ARBA" id="ARBA00023274"/>
    </source>
</evidence>
<reference evidence="9" key="1">
    <citation type="submission" date="2010-12" db="EMBL/GenBank/DDBJ databases">
        <title>The genome sequence of Filifactor alocis strain ATCC 35896.</title>
        <authorList>
            <consortium name="The Broad Institute Genome Sequencing Platform"/>
            <person name="Ward D."/>
            <person name="Earl A."/>
            <person name="Feldgarden M."/>
            <person name="Young S.K."/>
            <person name="Gargeya S."/>
            <person name="Zeng Q."/>
            <person name="Alvarado L."/>
            <person name="Berlin A."/>
            <person name="Bochicchio J."/>
            <person name="Chapman S.B."/>
            <person name="Chen Z."/>
            <person name="Freedman E."/>
            <person name="Gellesch M."/>
            <person name="Goldberg J."/>
            <person name="Griggs A."/>
            <person name="Gujja S."/>
            <person name="Heilman E."/>
            <person name="Heiman D."/>
            <person name="Howarth C."/>
            <person name="Mehta T."/>
            <person name="Neiman D."/>
            <person name="Pearson M."/>
            <person name="Roberts A."/>
            <person name="Saif S."/>
            <person name="Shea T."/>
            <person name="Shenoy N."/>
            <person name="Sisk P."/>
            <person name="Stolte C."/>
            <person name="Sykes S."/>
            <person name="White J."/>
            <person name="Yandava C."/>
            <person name="Izard J."/>
            <person name="Blanton J.M."/>
            <person name="Baranova O.V."/>
            <person name="Tanner A.C."/>
            <person name="Dewhirst F.E."/>
            <person name="Haas B."/>
            <person name="Nusbaum C."/>
            <person name="Birren B."/>
        </authorList>
    </citation>
    <scope>NUCLEOTIDE SEQUENCE [LARGE SCALE GENOMIC DNA]</scope>
    <source>
        <strain evidence="9">ATCC 35896 / D40 B5</strain>
    </source>
</reference>
<dbReference type="InterPro" id="IPR012678">
    <property type="entry name" value="Ribosomal_uL23/eL15/eS24_sf"/>
</dbReference>
<dbReference type="InterPro" id="IPR012677">
    <property type="entry name" value="Nucleotide-bd_a/b_plait_sf"/>
</dbReference>
<dbReference type="SUPFAM" id="SSF54189">
    <property type="entry name" value="Ribosomal proteins S24e, L23 and L15e"/>
    <property type="match status" value="1"/>
</dbReference>
<dbReference type="AlphaFoldDB" id="D6GQ70"/>
<proteinExistence type="inferred from homology"/>
<dbReference type="Gene3D" id="3.30.70.330">
    <property type="match status" value="1"/>
</dbReference>
<dbReference type="HAMAP" id="MF_01369_B">
    <property type="entry name" value="Ribosomal_uL23_B"/>
    <property type="match status" value="1"/>
</dbReference>
<protein>
    <recommendedName>
        <fullName evidence="6">Large ribosomal subunit protein uL23</fullName>
    </recommendedName>
</protein>
<evidence type="ECO:0000313" key="9">
    <source>
        <dbReference type="Proteomes" id="UP000007468"/>
    </source>
</evidence>
<dbReference type="EMBL" id="CP002390">
    <property type="protein sequence ID" value="EFE28923.1"/>
    <property type="molecule type" value="Genomic_DNA"/>
</dbReference>
<keyword evidence="4 6" id="KW-0689">Ribosomal protein</keyword>
<evidence type="ECO:0000256" key="2">
    <source>
        <dbReference type="ARBA" id="ARBA00022730"/>
    </source>
</evidence>
<dbReference type="InterPro" id="IPR013025">
    <property type="entry name" value="Ribosomal_uL23-like"/>
</dbReference>
<dbReference type="NCBIfam" id="NF004363">
    <property type="entry name" value="PRK05738.2-4"/>
    <property type="match status" value="1"/>
</dbReference>
<evidence type="ECO:0000256" key="1">
    <source>
        <dbReference type="ARBA" id="ARBA00006700"/>
    </source>
</evidence>
<keyword evidence="5 6" id="KW-0687">Ribonucleoprotein</keyword>
<keyword evidence="9" id="KW-1185">Reference proteome</keyword>
<dbReference type="Proteomes" id="UP000007468">
    <property type="component" value="Chromosome"/>
</dbReference>
<keyword evidence="3 6" id="KW-0694">RNA-binding</keyword>
<keyword evidence="2 6" id="KW-0699">rRNA-binding</keyword>
<dbReference type="GO" id="GO:0005840">
    <property type="term" value="C:ribosome"/>
    <property type="evidence" value="ECO:0007669"/>
    <property type="project" value="UniProtKB-KW"/>
</dbReference>
<gene>
    <name evidence="6 8" type="primary">rplW</name>
    <name evidence="8" type="ordered locus">HMPREF0389_00845</name>
</gene>
<dbReference type="GO" id="GO:0019843">
    <property type="term" value="F:rRNA binding"/>
    <property type="evidence" value="ECO:0007669"/>
    <property type="project" value="UniProtKB-UniRule"/>
</dbReference>
<dbReference type="PATRIC" id="fig|546269.5.peg.1339"/>
<evidence type="ECO:0000256" key="6">
    <source>
        <dbReference type="HAMAP-Rule" id="MF_01369"/>
    </source>
</evidence>
<evidence type="ECO:0000256" key="4">
    <source>
        <dbReference type="ARBA" id="ARBA00022980"/>
    </source>
</evidence>
<dbReference type="FunFam" id="3.30.70.330:FF:000001">
    <property type="entry name" value="50S ribosomal protein L23"/>
    <property type="match status" value="1"/>
</dbReference>
<accession>D6GQ70</accession>
<comment type="similarity">
    <text evidence="1 6 7">Belongs to the universal ribosomal protein uL23 family.</text>
</comment>
<dbReference type="PROSITE" id="PS00050">
    <property type="entry name" value="RIBOSOMAL_L23"/>
    <property type="match status" value="1"/>
</dbReference>
<dbReference type="GO" id="GO:0006412">
    <property type="term" value="P:translation"/>
    <property type="evidence" value="ECO:0007669"/>
    <property type="project" value="UniProtKB-UniRule"/>
</dbReference>
<comment type="subunit">
    <text evidence="6">Part of the 50S ribosomal subunit. Contacts protein L29, and trigger factor when it is bound to the ribosome.</text>
</comment>
<comment type="function">
    <text evidence="6">One of the early assembly proteins it binds 23S rRNA. One of the proteins that surrounds the polypeptide exit tunnel on the outside of the ribosome. Forms the main docking site for trigger factor binding to the ribosome.</text>
</comment>
<evidence type="ECO:0000313" key="8">
    <source>
        <dbReference type="EMBL" id="EFE28923.1"/>
    </source>
</evidence>
<evidence type="ECO:0000256" key="7">
    <source>
        <dbReference type="RuleBase" id="RU003934"/>
    </source>
</evidence>
<dbReference type="OrthoDB" id="9793353at2"/>
<dbReference type="KEGG" id="faa:HMPREF0389_00845"/>
<name>D6GQ70_FILAD</name>
<organism evidence="8 9">
    <name type="scientific">Filifactor alocis (strain ATCC 35896 / CCUG 47790 / D40 B5)</name>
    <name type="common">Fusobacterium alocis</name>
    <dbReference type="NCBI Taxonomy" id="546269"/>
    <lineage>
        <taxon>Bacteria</taxon>
        <taxon>Bacillati</taxon>
        <taxon>Bacillota</taxon>
        <taxon>Clostridia</taxon>
        <taxon>Peptostreptococcales</taxon>
        <taxon>Filifactoraceae</taxon>
        <taxon>Filifactor</taxon>
    </lineage>
</organism>
<dbReference type="PANTHER" id="PTHR11620">
    <property type="entry name" value="60S RIBOSOMAL PROTEIN L23A"/>
    <property type="match status" value="1"/>
</dbReference>